<sequence>MAAYVKITDFSVKDNLLTGNPEKVVTGAELDDEFDAIATSSNLNYTELNNAVDASFIKWTFNSSTTMADPGAGNIRFNHATASSVTAIALDDLTSGSADVSAFVVSWDDVTGSTNKGTIQFKQGNIFAIYYITGLTDNAGWTQLAVTYVSGSGTFVSGTETYASFFRTGEASADVSTVA</sequence>
<evidence type="ECO:0000313" key="2">
    <source>
        <dbReference type="Proteomes" id="UP000033945"/>
    </source>
</evidence>
<comment type="caution">
    <text evidence="1">The sequence shown here is derived from an EMBL/GenBank/DDBJ whole genome shotgun (WGS) entry which is preliminary data.</text>
</comment>
<organism evidence="1 2">
    <name type="scientific">Candidatus Giovannonibacteria bacterium GW2011_GWA2_44_26</name>
    <dbReference type="NCBI Taxonomy" id="1618648"/>
    <lineage>
        <taxon>Bacteria</taxon>
        <taxon>Candidatus Giovannoniibacteriota</taxon>
    </lineage>
</organism>
<reference evidence="1 2" key="1">
    <citation type="journal article" date="2015" name="Nature">
        <title>rRNA introns, odd ribosomes, and small enigmatic genomes across a large radiation of phyla.</title>
        <authorList>
            <person name="Brown C.T."/>
            <person name="Hug L.A."/>
            <person name="Thomas B.C."/>
            <person name="Sharon I."/>
            <person name="Castelle C.J."/>
            <person name="Singh A."/>
            <person name="Wilkins M.J."/>
            <person name="Williams K.H."/>
            <person name="Banfield J.F."/>
        </authorList>
    </citation>
    <scope>NUCLEOTIDE SEQUENCE [LARGE SCALE GENOMIC DNA]</scope>
</reference>
<dbReference type="Proteomes" id="UP000033945">
    <property type="component" value="Unassembled WGS sequence"/>
</dbReference>
<evidence type="ECO:0000313" key="1">
    <source>
        <dbReference type="EMBL" id="KKT61770.1"/>
    </source>
</evidence>
<dbReference type="AlphaFoldDB" id="A0A0G1IRL5"/>
<proteinExistence type="predicted"/>
<dbReference type="EMBL" id="LCIT01000024">
    <property type="protein sequence ID" value="KKT61770.1"/>
    <property type="molecule type" value="Genomic_DNA"/>
</dbReference>
<feature type="non-terminal residue" evidence="1">
    <location>
        <position position="179"/>
    </location>
</feature>
<protein>
    <submittedName>
        <fullName evidence="1">Uncharacterized protein</fullName>
    </submittedName>
</protein>
<name>A0A0G1IRL5_9BACT</name>
<gene>
    <name evidence="1" type="ORF">UW55_C0024G0022</name>
</gene>
<accession>A0A0G1IRL5</accession>